<dbReference type="OrthoDB" id="6629329at2"/>
<keyword evidence="3" id="KW-1185">Reference proteome</keyword>
<name>A0A085GKA3_9ENTR</name>
<organism evidence="2 3">
    <name type="scientific">Buttiauxella agrestis ATCC 33320</name>
    <dbReference type="NCBI Taxonomy" id="1006004"/>
    <lineage>
        <taxon>Bacteria</taxon>
        <taxon>Pseudomonadati</taxon>
        <taxon>Pseudomonadota</taxon>
        <taxon>Gammaproteobacteria</taxon>
        <taxon>Enterobacterales</taxon>
        <taxon>Enterobacteriaceae</taxon>
        <taxon>Buttiauxella</taxon>
    </lineage>
</organism>
<comment type="caution">
    <text evidence="2">The sequence shown here is derived from an EMBL/GenBank/DDBJ whole genome shotgun (WGS) entry which is preliminary data.</text>
</comment>
<feature type="compositionally biased region" description="Acidic residues" evidence="1">
    <location>
        <begin position="131"/>
        <end position="150"/>
    </location>
</feature>
<feature type="region of interest" description="Disordered" evidence="1">
    <location>
        <begin position="123"/>
        <end position="150"/>
    </location>
</feature>
<dbReference type="Proteomes" id="UP000028653">
    <property type="component" value="Unassembled WGS sequence"/>
</dbReference>
<sequence>MSDVTTQDIDDALERAQALKETAEEFIDIADGINNAARIRLEDERGIDIDSTRTIPLDDIPLGEEALRVKDDTPGVDTAIQTLEDLAEGKIPAAEVNEKFQEATEDLDTLDSTLQDVGAEEVIKASQSSENDNDFYGDQDDETYDDEEDD</sequence>
<dbReference type="AlphaFoldDB" id="A0A085GKA3"/>
<dbReference type="RefSeq" id="WP_034493122.1">
    <property type="nucleotide sequence ID" value="NZ_JMPI01000012.1"/>
</dbReference>
<protein>
    <submittedName>
        <fullName evidence="2">Uncharacterized protein</fullName>
    </submittedName>
</protein>
<gene>
    <name evidence="2" type="ORF">GBAG_0461</name>
</gene>
<evidence type="ECO:0000313" key="2">
    <source>
        <dbReference type="EMBL" id="KFC84148.1"/>
    </source>
</evidence>
<accession>A0A085GKA3</accession>
<reference evidence="2 3" key="1">
    <citation type="submission" date="2014-05" db="EMBL/GenBank/DDBJ databases">
        <title>ATOL: Assembling a taxonomically balanced genome-scale reconstruction of the evolutionary history of the Enterobacteriaceae.</title>
        <authorList>
            <person name="Plunkett G.III."/>
            <person name="Neeno-Eckwall E.C."/>
            <person name="Glasner J.D."/>
            <person name="Perna N.T."/>
        </authorList>
    </citation>
    <scope>NUCLEOTIDE SEQUENCE [LARGE SCALE GENOMIC DNA]</scope>
    <source>
        <strain evidence="2 3">ATCC 33320</strain>
    </source>
</reference>
<evidence type="ECO:0000313" key="3">
    <source>
        <dbReference type="Proteomes" id="UP000028653"/>
    </source>
</evidence>
<proteinExistence type="predicted"/>
<dbReference type="EMBL" id="JMPI01000012">
    <property type="protein sequence ID" value="KFC84148.1"/>
    <property type="molecule type" value="Genomic_DNA"/>
</dbReference>
<evidence type="ECO:0000256" key="1">
    <source>
        <dbReference type="SAM" id="MobiDB-lite"/>
    </source>
</evidence>